<gene>
    <name evidence="1" type="ORF">RZO55_23345</name>
</gene>
<dbReference type="RefSeq" id="WP_318066676.1">
    <property type="nucleotide sequence ID" value="NZ_JAWONS010000326.1"/>
</dbReference>
<sequence length="57" mass="6466">MKNGDRVIMNNKYRVSERNKGKVFIVRSEPWDLCGTECVLLEGYRGGYAVDGLTLVD</sequence>
<keyword evidence="2" id="KW-1185">Reference proteome</keyword>
<proteinExistence type="predicted"/>
<reference evidence="1 2" key="1">
    <citation type="submission" date="2023-10" db="EMBL/GenBank/DDBJ databases">
        <title>A novel Glycoside Hydrolase 43-Like Enzyme from Clostrdium boliviensis is an Endo-xylanase, and a Candidate for Xylooligosaccharides Production from Different Xylan Substrates.</title>
        <authorList>
            <person name="Alvarez M.T."/>
            <person name="Rocabado-Villegas L.R."/>
            <person name="Salas-Veizaga D.M."/>
            <person name="Linares-Pasten J.A."/>
            <person name="Gudmundsdottir E.E."/>
            <person name="Hreggvidsson G.O."/>
            <person name="Adlercreutz P."/>
            <person name="Nordberg Karlsson E."/>
        </authorList>
    </citation>
    <scope>NUCLEOTIDE SEQUENCE [LARGE SCALE GENOMIC DNA]</scope>
    <source>
        <strain evidence="1 2">E-1</strain>
    </source>
</reference>
<evidence type="ECO:0000313" key="2">
    <source>
        <dbReference type="Proteomes" id="UP001276854"/>
    </source>
</evidence>
<protein>
    <submittedName>
        <fullName evidence="1">Uncharacterized protein</fullName>
    </submittedName>
</protein>
<name>A0ABU4GS96_9CLOT</name>
<dbReference type="Proteomes" id="UP001276854">
    <property type="component" value="Unassembled WGS sequence"/>
</dbReference>
<accession>A0ABU4GS96</accession>
<evidence type="ECO:0000313" key="1">
    <source>
        <dbReference type="EMBL" id="MDW2800507.1"/>
    </source>
</evidence>
<comment type="caution">
    <text evidence="1">The sequence shown here is derived from an EMBL/GenBank/DDBJ whole genome shotgun (WGS) entry which is preliminary data.</text>
</comment>
<organism evidence="1 2">
    <name type="scientific">Clostridium boliviensis</name>
    <dbReference type="NCBI Taxonomy" id="318465"/>
    <lineage>
        <taxon>Bacteria</taxon>
        <taxon>Bacillati</taxon>
        <taxon>Bacillota</taxon>
        <taxon>Clostridia</taxon>
        <taxon>Eubacteriales</taxon>
        <taxon>Clostridiaceae</taxon>
        <taxon>Clostridium</taxon>
    </lineage>
</organism>
<dbReference type="EMBL" id="JAWONS010000326">
    <property type="protein sequence ID" value="MDW2800507.1"/>
    <property type="molecule type" value="Genomic_DNA"/>
</dbReference>